<comment type="caution">
    <text evidence="5">The sequence shown here is derived from an EMBL/GenBank/DDBJ whole genome shotgun (WGS) entry which is preliminary data.</text>
</comment>
<dbReference type="Gene3D" id="1.10.150.240">
    <property type="entry name" value="Putative phosphatase, domain 2"/>
    <property type="match status" value="1"/>
</dbReference>
<dbReference type="AlphaFoldDB" id="A0A7W6J855"/>
<dbReference type="InterPro" id="IPR023198">
    <property type="entry name" value="PGP-like_dom2"/>
</dbReference>
<dbReference type="PRINTS" id="PR00413">
    <property type="entry name" value="HADHALOGNASE"/>
</dbReference>
<evidence type="ECO:0000256" key="2">
    <source>
        <dbReference type="ARBA" id="ARBA00006171"/>
    </source>
</evidence>
<dbReference type="GO" id="GO:0016787">
    <property type="term" value="F:hydrolase activity"/>
    <property type="evidence" value="ECO:0007669"/>
    <property type="project" value="UniProtKB-KW"/>
</dbReference>
<dbReference type="EMBL" id="JACIEZ010000005">
    <property type="protein sequence ID" value="MBB4065676.1"/>
    <property type="molecule type" value="Genomic_DNA"/>
</dbReference>
<evidence type="ECO:0000313" key="5">
    <source>
        <dbReference type="EMBL" id="MBB4065676.1"/>
    </source>
</evidence>
<dbReference type="GO" id="GO:0046872">
    <property type="term" value="F:metal ion binding"/>
    <property type="evidence" value="ECO:0007669"/>
    <property type="project" value="UniProtKB-KW"/>
</dbReference>
<organism evidence="5 6">
    <name type="scientific">Gellertiella hungarica</name>
    <dbReference type="NCBI Taxonomy" id="1572859"/>
    <lineage>
        <taxon>Bacteria</taxon>
        <taxon>Pseudomonadati</taxon>
        <taxon>Pseudomonadota</taxon>
        <taxon>Alphaproteobacteria</taxon>
        <taxon>Hyphomicrobiales</taxon>
        <taxon>Rhizobiaceae</taxon>
        <taxon>Gellertiella</taxon>
    </lineage>
</organism>
<dbReference type="Pfam" id="PF00702">
    <property type="entry name" value="Hydrolase"/>
    <property type="match status" value="1"/>
</dbReference>
<accession>A0A7W6J855</accession>
<dbReference type="InterPro" id="IPR036412">
    <property type="entry name" value="HAD-like_sf"/>
</dbReference>
<dbReference type="InterPro" id="IPR006439">
    <property type="entry name" value="HAD-SF_hydro_IA"/>
</dbReference>
<dbReference type="Proteomes" id="UP000528286">
    <property type="component" value="Unassembled WGS sequence"/>
</dbReference>
<proteinExistence type="inferred from homology"/>
<keyword evidence="3" id="KW-0479">Metal-binding</keyword>
<dbReference type="InterPro" id="IPR023214">
    <property type="entry name" value="HAD_sf"/>
</dbReference>
<sequence length="214" mass="22862">MIRAIIFDLDGTLVDSELIAAETLASLLPEIGLDGAEIAARYRGWRFATILSELGKSTDRLLDDAFIATYRAAAGHRYERELKAFPGVHAALEALDLPIAIASSGPPEKIARSLAITGLSRFFPRHAYSAYTLNSWKPEPALFLHAAGALGYPAGDVLVVEDSGVGLEAARRAAMRAVLHDPEGKGEHDVPRFSSYADFAPLLAGFRGAAAGEM</sequence>
<evidence type="ECO:0000256" key="3">
    <source>
        <dbReference type="ARBA" id="ARBA00022723"/>
    </source>
</evidence>
<dbReference type="Gene3D" id="3.40.50.1000">
    <property type="entry name" value="HAD superfamily/HAD-like"/>
    <property type="match status" value="1"/>
</dbReference>
<comment type="similarity">
    <text evidence="2">Belongs to the HAD-like hydrolase superfamily. CbbY/CbbZ/Gph/YieH family.</text>
</comment>
<dbReference type="SFLD" id="SFLDS00003">
    <property type="entry name" value="Haloacid_Dehalogenase"/>
    <property type="match status" value="1"/>
</dbReference>
<dbReference type="SFLD" id="SFLDG01129">
    <property type="entry name" value="C1.5:_HAD__Beta-PGM__Phosphata"/>
    <property type="match status" value="1"/>
</dbReference>
<evidence type="ECO:0000313" key="6">
    <source>
        <dbReference type="Proteomes" id="UP000528286"/>
    </source>
</evidence>
<comment type="cofactor">
    <cofactor evidence="1">
        <name>Mg(2+)</name>
        <dbReference type="ChEBI" id="CHEBI:18420"/>
    </cofactor>
</comment>
<reference evidence="5 6" key="1">
    <citation type="submission" date="2020-08" db="EMBL/GenBank/DDBJ databases">
        <title>Genomic Encyclopedia of Type Strains, Phase IV (KMG-IV): sequencing the most valuable type-strain genomes for metagenomic binning, comparative biology and taxonomic classification.</title>
        <authorList>
            <person name="Goeker M."/>
        </authorList>
    </citation>
    <scope>NUCLEOTIDE SEQUENCE [LARGE SCALE GENOMIC DNA]</scope>
    <source>
        <strain evidence="5 6">DSM 29853</strain>
    </source>
</reference>
<keyword evidence="4" id="KW-0460">Magnesium</keyword>
<keyword evidence="6" id="KW-1185">Reference proteome</keyword>
<dbReference type="SUPFAM" id="SSF56784">
    <property type="entry name" value="HAD-like"/>
    <property type="match status" value="1"/>
</dbReference>
<name>A0A7W6J855_9HYPH</name>
<dbReference type="PANTHER" id="PTHR46193:SF10">
    <property type="entry name" value="6-PHOSPHOGLUCONATE PHOSPHATASE"/>
    <property type="match status" value="1"/>
</dbReference>
<protein>
    <submittedName>
        <fullName evidence="5">HAD superfamily hydrolase (TIGR01509 family)</fullName>
    </submittedName>
</protein>
<dbReference type="NCBIfam" id="TIGR01509">
    <property type="entry name" value="HAD-SF-IA-v3"/>
    <property type="match status" value="1"/>
</dbReference>
<dbReference type="RefSeq" id="WP_183366966.1">
    <property type="nucleotide sequence ID" value="NZ_JACIEZ010000005.1"/>
</dbReference>
<evidence type="ECO:0000256" key="1">
    <source>
        <dbReference type="ARBA" id="ARBA00001946"/>
    </source>
</evidence>
<keyword evidence="5" id="KW-0378">Hydrolase</keyword>
<dbReference type="InterPro" id="IPR051600">
    <property type="entry name" value="Beta-PGM-like"/>
</dbReference>
<dbReference type="PANTHER" id="PTHR46193">
    <property type="entry name" value="6-PHOSPHOGLUCONATE PHOSPHATASE"/>
    <property type="match status" value="1"/>
</dbReference>
<evidence type="ECO:0000256" key="4">
    <source>
        <dbReference type="ARBA" id="ARBA00022842"/>
    </source>
</evidence>
<gene>
    <name evidence="5" type="ORF">GGR23_002883</name>
</gene>